<sequence length="203" mass="23729">MKKWAYPLALVTFAVFLVMAFNFKSSSFMAFDERIASILRGNEFIGLFHYLGETVFVVIVTLMVFFYFWFKEKNYRVMLYVMLTMAAGTAINQGLKAFFERPRPEIAEQLTSYSFPSGHSQMSVLYLFMLAYLFSKITTNHKRTTLVWIAAIVLACLIGLSRIAESRHFATDVLAGWSIGYTWFIICVLWYELRDRRYKQLKE</sequence>
<dbReference type="SMART" id="SM00014">
    <property type="entry name" value="acidPPc"/>
    <property type="match status" value="1"/>
</dbReference>
<comment type="caution">
    <text evidence="3">The sequence shown here is derived from an EMBL/GenBank/DDBJ whole genome shotgun (WGS) entry which is preliminary data.</text>
</comment>
<gene>
    <name evidence="3" type="ORF">LZ480_17545</name>
</gene>
<evidence type="ECO:0000256" key="1">
    <source>
        <dbReference type="SAM" id="Phobius"/>
    </source>
</evidence>
<feature type="transmembrane region" description="Helical" evidence="1">
    <location>
        <begin position="115"/>
        <end position="134"/>
    </location>
</feature>
<name>A0ABS9UI76_9BACL</name>
<dbReference type="PANTHER" id="PTHR14969">
    <property type="entry name" value="SPHINGOSINE-1-PHOSPHATE PHOSPHOHYDROLASE"/>
    <property type="match status" value="1"/>
</dbReference>
<reference evidence="3 4" key="1">
    <citation type="submission" date="2022-03" db="EMBL/GenBank/DDBJ databases">
        <authorList>
            <person name="Jo J.-H."/>
            <person name="Im W.-T."/>
        </authorList>
    </citation>
    <scope>NUCLEOTIDE SEQUENCE [LARGE SCALE GENOMIC DNA]</scope>
    <source>
        <strain evidence="3 4">MA9</strain>
    </source>
</reference>
<evidence type="ECO:0000259" key="2">
    <source>
        <dbReference type="SMART" id="SM00014"/>
    </source>
</evidence>
<feature type="domain" description="Phosphatidic acid phosphatase type 2/haloperoxidase" evidence="2">
    <location>
        <begin position="77"/>
        <end position="188"/>
    </location>
</feature>
<dbReference type="Proteomes" id="UP001316087">
    <property type="component" value="Unassembled WGS sequence"/>
</dbReference>
<organism evidence="3 4">
    <name type="scientific">Solibacillus palustris</name>
    <dbReference type="NCBI Taxonomy" id="2908203"/>
    <lineage>
        <taxon>Bacteria</taxon>
        <taxon>Bacillati</taxon>
        <taxon>Bacillota</taxon>
        <taxon>Bacilli</taxon>
        <taxon>Bacillales</taxon>
        <taxon>Caryophanaceae</taxon>
        <taxon>Solibacillus</taxon>
    </lineage>
</organism>
<keyword evidence="1" id="KW-0812">Transmembrane</keyword>
<proteinExistence type="predicted"/>
<dbReference type="InterPro" id="IPR036938">
    <property type="entry name" value="PAP2/HPO_sf"/>
</dbReference>
<dbReference type="Gene3D" id="1.20.144.10">
    <property type="entry name" value="Phosphatidic acid phosphatase type 2/haloperoxidase"/>
    <property type="match status" value="2"/>
</dbReference>
<evidence type="ECO:0000313" key="3">
    <source>
        <dbReference type="EMBL" id="MCH7323678.1"/>
    </source>
</evidence>
<feature type="transmembrane region" description="Helical" evidence="1">
    <location>
        <begin position="175"/>
        <end position="193"/>
    </location>
</feature>
<dbReference type="SUPFAM" id="SSF48317">
    <property type="entry name" value="Acid phosphatase/Vanadium-dependent haloperoxidase"/>
    <property type="match status" value="1"/>
</dbReference>
<dbReference type="InterPro" id="IPR000326">
    <property type="entry name" value="PAP2/HPO"/>
</dbReference>
<feature type="transmembrane region" description="Helical" evidence="1">
    <location>
        <begin position="44"/>
        <end position="70"/>
    </location>
</feature>
<feature type="transmembrane region" description="Helical" evidence="1">
    <location>
        <begin position="77"/>
        <end position="95"/>
    </location>
</feature>
<accession>A0ABS9UI76</accession>
<evidence type="ECO:0000313" key="4">
    <source>
        <dbReference type="Proteomes" id="UP001316087"/>
    </source>
</evidence>
<dbReference type="CDD" id="cd03392">
    <property type="entry name" value="PAP2_like_2"/>
    <property type="match status" value="1"/>
</dbReference>
<feature type="transmembrane region" description="Helical" evidence="1">
    <location>
        <begin position="146"/>
        <end position="163"/>
    </location>
</feature>
<dbReference type="PANTHER" id="PTHR14969:SF13">
    <property type="entry name" value="AT30094P"/>
    <property type="match status" value="1"/>
</dbReference>
<dbReference type="Pfam" id="PF01569">
    <property type="entry name" value="PAP2"/>
    <property type="match status" value="1"/>
</dbReference>
<dbReference type="EMBL" id="JAKZFC010000009">
    <property type="protein sequence ID" value="MCH7323678.1"/>
    <property type="molecule type" value="Genomic_DNA"/>
</dbReference>
<keyword evidence="1" id="KW-0472">Membrane</keyword>
<keyword evidence="4" id="KW-1185">Reference proteome</keyword>
<dbReference type="RefSeq" id="WP_241370838.1">
    <property type="nucleotide sequence ID" value="NZ_JAKZFC010000009.1"/>
</dbReference>
<protein>
    <submittedName>
        <fullName evidence="3">Phosphatase PAP2 family protein</fullName>
    </submittedName>
</protein>
<keyword evidence="1" id="KW-1133">Transmembrane helix</keyword>